<name>A0A0D2FAB0_9EURO</name>
<sequence>MPSYSKNPWESKKWDSLGYPITKHPNRTYHYPSRTEFDPNTGTYKAHPSYSNDKAARDREAARSSGRDFAYSTKDPRHESSRNHGPRINDQAARDREAARSVGQDFAYSTKSSRRWDSKTGR</sequence>
<dbReference type="EMBL" id="KN846960">
    <property type="protein sequence ID" value="KIW64943.1"/>
    <property type="molecule type" value="Genomic_DNA"/>
</dbReference>
<organism evidence="2 3">
    <name type="scientific">Phialophora macrospora</name>
    <dbReference type="NCBI Taxonomy" id="1851006"/>
    <lineage>
        <taxon>Eukaryota</taxon>
        <taxon>Fungi</taxon>
        <taxon>Dikarya</taxon>
        <taxon>Ascomycota</taxon>
        <taxon>Pezizomycotina</taxon>
        <taxon>Eurotiomycetes</taxon>
        <taxon>Chaetothyriomycetidae</taxon>
        <taxon>Chaetothyriales</taxon>
        <taxon>Herpotrichiellaceae</taxon>
        <taxon>Phialophora</taxon>
    </lineage>
</organism>
<reference evidence="2 3" key="1">
    <citation type="submission" date="2015-01" db="EMBL/GenBank/DDBJ databases">
        <title>The Genome Sequence of Capronia semiimmersa CBS27337.</title>
        <authorList>
            <consortium name="The Broad Institute Genomics Platform"/>
            <person name="Cuomo C."/>
            <person name="de Hoog S."/>
            <person name="Gorbushina A."/>
            <person name="Stielow B."/>
            <person name="Teixiera M."/>
            <person name="Abouelleil A."/>
            <person name="Chapman S.B."/>
            <person name="Priest M."/>
            <person name="Young S.K."/>
            <person name="Wortman J."/>
            <person name="Nusbaum C."/>
            <person name="Birren B."/>
        </authorList>
    </citation>
    <scope>NUCLEOTIDE SEQUENCE [LARGE SCALE GENOMIC DNA]</scope>
    <source>
        <strain evidence="2 3">CBS 27337</strain>
    </source>
</reference>
<evidence type="ECO:0000313" key="3">
    <source>
        <dbReference type="Proteomes" id="UP000054266"/>
    </source>
</evidence>
<dbReference type="AlphaFoldDB" id="A0A0D2FAB0"/>
<gene>
    <name evidence="2" type="ORF">PV04_07243</name>
</gene>
<accession>A0A0D2FAB0</accession>
<protein>
    <submittedName>
        <fullName evidence="2">Uncharacterized protein</fullName>
    </submittedName>
</protein>
<feature type="region of interest" description="Disordered" evidence="1">
    <location>
        <begin position="1"/>
        <end position="122"/>
    </location>
</feature>
<feature type="compositionally biased region" description="Basic and acidic residues" evidence="1">
    <location>
        <begin position="54"/>
        <end position="66"/>
    </location>
</feature>
<proteinExistence type="predicted"/>
<dbReference type="HOGENOM" id="CLU_164878_0_0_1"/>
<keyword evidence="3" id="KW-1185">Reference proteome</keyword>
<evidence type="ECO:0000256" key="1">
    <source>
        <dbReference type="SAM" id="MobiDB-lite"/>
    </source>
</evidence>
<dbReference type="Proteomes" id="UP000054266">
    <property type="component" value="Unassembled WGS sequence"/>
</dbReference>
<evidence type="ECO:0000313" key="2">
    <source>
        <dbReference type="EMBL" id="KIW64943.1"/>
    </source>
</evidence>